<dbReference type="RefSeq" id="WP_206571700.1">
    <property type="nucleotide sequence ID" value="NZ_JAFKCW010000071.1"/>
</dbReference>
<organism evidence="2 3">
    <name type="scientific">Algoriphagus aestuariicola</name>
    <dbReference type="NCBI Taxonomy" id="1852016"/>
    <lineage>
        <taxon>Bacteria</taxon>
        <taxon>Pseudomonadati</taxon>
        <taxon>Bacteroidota</taxon>
        <taxon>Cytophagia</taxon>
        <taxon>Cytophagales</taxon>
        <taxon>Cyclobacteriaceae</taxon>
        <taxon>Algoriphagus</taxon>
    </lineage>
</organism>
<accession>A0ABS3BY02</accession>
<dbReference type="EMBL" id="JAFKCW010000071">
    <property type="protein sequence ID" value="MBN7803716.1"/>
    <property type="molecule type" value="Genomic_DNA"/>
</dbReference>
<proteinExistence type="predicted"/>
<comment type="caution">
    <text evidence="2">The sequence shown here is derived from an EMBL/GenBank/DDBJ whole genome shotgun (WGS) entry which is preliminary data.</text>
</comment>
<feature type="non-terminal residue" evidence="2">
    <location>
        <position position="95"/>
    </location>
</feature>
<gene>
    <name evidence="2" type="ORF">J0A67_22870</name>
</gene>
<evidence type="ECO:0000313" key="3">
    <source>
        <dbReference type="Proteomes" id="UP000664698"/>
    </source>
</evidence>
<sequence>FWRHLRHTGMNTLRAIGRAWTGGVLAPSPVSGPTAGHYRRLGRYAAGFALLADATLARLGGGLKRREMISARLGDILAELYLLSAVLKRWEDEGR</sequence>
<dbReference type="InterPro" id="IPR015396">
    <property type="entry name" value="FadE_C"/>
</dbReference>
<evidence type="ECO:0000259" key="1">
    <source>
        <dbReference type="Pfam" id="PF09317"/>
    </source>
</evidence>
<reference evidence="2 3" key="1">
    <citation type="submission" date="2021-03" db="EMBL/GenBank/DDBJ databases">
        <title>novel species isolated from a fishpond in China.</title>
        <authorList>
            <person name="Lu H."/>
            <person name="Cai Z."/>
        </authorList>
    </citation>
    <scope>NUCLEOTIDE SEQUENCE [LARGE SCALE GENOMIC DNA]</scope>
    <source>
        <strain evidence="2 3">JCM 31546</strain>
    </source>
</reference>
<dbReference type="Gene3D" id="1.20.140.10">
    <property type="entry name" value="Butyryl-CoA Dehydrogenase, subunit A, domain 3"/>
    <property type="match status" value="1"/>
</dbReference>
<feature type="domain" description="Acyl-CoA dehydrogenase C-terminal bacterial-type" evidence="1">
    <location>
        <begin position="1"/>
        <end position="95"/>
    </location>
</feature>
<name>A0ABS3BY02_9BACT</name>
<dbReference type="Proteomes" id="UP000664698">
    <property type="component" value="Unassembled WGS sequence"/>
</dbReference>
<dbReference type="Pfam" id="PF09317">
    <property type="entry name" value="ACDH_C"/>
    <property type="match status" value="1"/>
</dbReference>
<feature type="non-terminal residue" evidence="2">
    <location>
        <position position="1"/>
    </location>
</feature>
<evidence type="ECO:0000313" key="2">
    <source>
        <dbReference type="EMBL" id="MBN7803716.1"/>
    </source>
</evidence>
<keyword evidence="3" id="KW-1185">Reference proteome</keyword>
<protein>
    <submittedName>
        <fullName evidence="2">DUF1974 domain-containing protein</fullName>
    </submittedName>
</protein>